<protein>
    <recommendedName>
        <fullName evidence="1">AMP-dependent synthetase/ligase domain-containing protein</fullName>
    </recommendedName>
</protein>
<dbReference type="EMBL" id="SCLC01001580">
    <property type="protein sequence ID" value="MBF4438014.1"/>
    <property type="molecule type" value="Genomic_DNA"/>
</dbReference>
<sequence>MNSAFIDKFDAIAQTRPTQLALITEKASITYAQLQQKAKHIAAGIQSEIDDDVEGVVLCLKRDDALIATILACHYLKIPYVPVDPRTANEKIDHILAQARYLYISNAKTNQCQPA</sequence>
<dbReference type="Gene3D" id="3.40.50.12780">
    <property type="entry name" value="N-terminal domain of ligase-like"/>
    <property type="match status" value="1"/>
</dbReference>
<reference evidence="2" key="1">
    <citation type="journal article" date="2021" name="PeerJ">
        <title>Analysis of 44 Vibrio anguillarum genomes reveals high genetic diversity.</title>
        <authorList>
            <person name="Hansen M.J."/>
            <person name="Dalsgaard I."/>
        </authorList>
    </citation>
    <scope>NUCLEOTIDE SEQUENCE</scope>
    <source>
        <strain evidence="2">850617-1/1</strain>
    </source>
</reference>
<dbReference type="InterPro" id="IPR042099">
    <property type="entry name" value="ANL_N_sf"/>
</dbReference>
<dbReference type="SUPFAM" id="SSF56801">
    <property type="entry name" value="Acetyl-CoA synthetase-like"/>
    <property type="match status" value="1"/>
</dbReference>
<evidence type="ECO:0000259" key="1">
    <source>
        <dbReference type="Pfam" id="PF00501"/>
    </source>
</evidence>
<evidence type="ECO:0000313" key="2">
    <source>
        <dbReference type="EMBL" id="MBF4438014.1"/>
    </source>
</evidence>
<feature type="domain" description="AMP-dependent synthetase/ligase" evidence="1">
    <location>
        <begin position="10"/>
        <end position="100"/>
    </location>
</feature>
<evidence type="ECO:0000313" key="3">
    <source>
        <dbReference type="Proteomes" id="UP000786185"/>
    </source>
</evidence>
<name>A0AAW4BMD5_VIBAN</name>
<dbReference type="InterPro" id="IPR000873">
    <property type="entry name" value="AMP-dep_synth/lig_dom"/>
</dbReference>
<proteinExistence type="predicted"/>
<dbReference type="AlphaFoldDB" id="A0AAW4BMD5"/>
<dbReference type="Pfam" id="PF00501">
    <property type="entry name" value="AMP-binding"/>
    <property type="match status" value="1"/>
</dbReference>
<accession>A0AAW4BMD5</accession>
<organism evidence="2 3">
    <name type="scientific">Vibrio anguillarum</name>
    <name type="common">Listonella anguillarum</name>
    <dbReference type="NCBI Taxonomy" id="55601"/>
    <lineage>
        <taxon>Bacteria</taxon>
        <taxon>Pseudomonadati</taxon>
        <taxon>Pseudomonadota</taxon>
        <taxon>Gammaproteobacteria</taxon>
        <taxon>Vibrionales</taxon>
        <taxon>Vibrionaceae</taxon>
        <taxon>Vibrio</taxon>
    </lineage>
</organism>
<gene>
    <name evidence="2" type="ORF">ERJ77_26735</name>
</gene>
<comment type="caution">
    <text evidence="2">The sequence shown here is derived from an EMBL/GenBank/DDBJ whole genome shotgun (WGS) entry which is preliminary data.</text>
</comment>
<feature type="non-terminal residue" evidence="2">
    <location>
        <position position="115"/>
    </location>
</feature>
<dbReference type="Proteomes" id="UP000786185">
    <property type="component" value="Unassembled WGS sequence"/>
</dbReference>